<gene>
    <name evidence="2" type="ORF">AVDCRST_MAG30-3804</name>
</gene>
<dbReference type="AlphaFoldDB" id="A0A6J4TTM1"/>
<feature type="non-terminal residue" evidence="2">
    <location>
        <position position="1"/>
    </location>
</feature>
<sequence length="175" mass="19800">GRPRLRRAAQRADRQRVRRSPAVHRVRGALRRRDAAAARPLLLPPGDGGARPRDDDGPVPHRRRRGRRHAGDRRAADALRRRRRAHRARPRAGEARVGADQRARRPRAPGGRLLERAVRAVVHQGADRGGRDDERPAPGGRALARRRHGHRGLRRARARRRGGRGPHRAAARRRM</sequence>
<feature type="region of interest" description="Disordered" evidence="1">
    <location>
        <begin position="1"/>
        <end position="175"/>
    </location>
</feature>
<reference evidence="2" key="1">
    <citation type="submission" date="2020-02" db="EMBL/GenBank/DDBJ databases">
        <authorList>
            <person name="Meier V. D."/>
        </authorList>
    </citation>
    <scope>NUCLEOTIDE SEQUENCE</scope>
    <source>
        <strain evidence="2">AVDCRST_MAG30</strain>
    </source>
</reference>
<feature type="compositionally biased region" description="Basic residues" evidence="1">
    <location>
        <begin position="16"/>
        <end position="30"/>
    </location>
</feature>
<evidence type="ECO:0000313" key="2">
    <source>
        <dbReference type="EMBL" id="CAA9531285.1"/>
    </source>
</evidence>
<feature type="compositionally biased region" description="Basic residues" evidence="1">
    <location>
        <begin position="143"/>
        <end position="175"/>
    </location>
</feature>
<feature type="compositionally biased region" description="Basic residues" evidence="1">
    <location>
        <begin position="60"/>
        <end position="71"/>
    </location>
</feature>
<feature type="compositionally biased region" description="Basic and acidic residues" evidence="1">
    <location>
        <begin position="91"/>
        <end position="103"/>
    </location>
</feature>
<dbReference type="EMBL" id="CADCVS010000502">
    <property type="protein sequence ID" value="CAA9531285.1"/>
    <property type="molecule type" value="Genomic_DNA"/>
</dbReference>
<evidence type="ECO:0000256" key="1">
    <source>
        <dbReference type="SAM" id="MobiDB-lite"/>
    </source>
</evidence>
<protein>
    <submittedName>
        <fullName evidence="2">Ferritin</fullName>
    </submittedName>
</protein>
<feature type="compositionally biased region" description="Basic and acidic residues" evidence="1">
    <location>
        <begin position="125"/>
        <end position="136"/>
    </location>
</feature>
<proteinExistence type="predicted"/>
<feature type="compositionally biased region" description="Basic and acidic residues" evidence="1">
    <location>
        <begin position="50"/>
        <end position="59"/>
    </location>
</feature>
<name>A0A6J4TTM1_9ACTN</name>
<accession>A0A6J4TTM1</accession>
<feature type="non-terminal residue" evidence="2">
    <location>
        <position position="175"/>
    </location>
</feature>
<organism evidence="2">
    <name type="scientific">uncultured Solirubrobacteraceae bacterium</name>
    <dbReference type="NCBI Taxonomy" id="1162706"/>
    <lineage>
        <taxon>Bacteria</taxon>
        <taxon>Bacillati</taxon>
        <taxon>Actinomycetota</taxon>
        <taxon>Thermoleophilia</taxon>
        <taxon>Solirubrobacterales</taxon>
        <taxon>Solirubrobacteraceae</taxon>
        <taxon>environmental samples</taxon>
    </lineage>
</organism>
<feature type="compositionally biased region" description="Basic residues" evidence="1">
    <location>
        <begin position="80"/>
        <end position="90"/>
    </location>
</feature>